<name>A0ABT0Z7G7_9FLAO</name>
<proteinExistence type="predicted"/>
<protein>
    <submittedName>
        <fullName evidence="1">Uncharacterized protein</fullName>
    </submittedName>
</protein>
<dbReference type="Proteomes" id="UP001155077">
    <property type="component" value="Unassembled WGS sequence"/>
</dbReference>
<organism evidence="1 2">
    <name type="scientific">Gramella jeungdoensis</name>
    <dbReference type="NCBI Taxonomy" id="708091"/>
    <lineage>
        <taxon>Bacteria</taxon>
        <taxon>Pseudomonadati</taxon>
        <taxon>Bacteroidota</taxon>
        <taxon>Flavobacteriia</taxon>
        <taxon>Flavobacteriales</taxon>
        <taxon>Flavobacteriaceae</taxon>
        <taxon>Christiangramia</taxon>
    </lineage>
</organism>
<evidence type="ECO:0000313" key="1">
    <source>
        <dbReference type="EMBL" id="MCM8570704.1"/>
    </source>
</evidence>
<reference evidence="1" key="1">
    <citation type="submission" date="2022-06" db="EMBL/GenBank/DDBJ databases">
        <title>Gramella sediminis sp. nov., isolated from deep-sea sediment of the Indian Ocean.</title>
        <authorList>
            <person name="Yang L."/>
        </authorList>
    </citation>
    <scope>NUCLEOTIDE SEQUENCE</scope>
    <source>
        <strain evidence="1">HMD3159</strain>
    </source>
</reference>
<sequence length="51" mass="5933">MGTLINLLISFIMGLLFGHQMEESKTAHNELQKDKIEIFQKLKTQQQLLEC</sequence>
<accession>A0ABT0Z7G7</accession>
<keyword evidence="2" id="KW-1185">Reference proteome</keyword>
<dbReference type="RefSeq" id="WP_252115143.1">
    <property type="nucleotide sequence ID" value="NZ_JAMSCK010000006.1"/>
</dbReference>
<evidence type="ECO:0000313" key="2">
    <source>
        <dbReference type="Proteomes" id="UP001155077"/>
    </source>
</evidence>
<comment type="caution">
    <text evidence="1">The sequence shown here is derived from an EMBL/GenBank/DDBJ whole genome shotgun (WGS) entry which is preliminary data.</text>
</comment>
<dbReference type="EMBL" id="JAMSCK010000006">
    <property type="protein sequence ID" value="MCM8570704.1"/>
    <property type="molecule type" value="Genomic_DNA"/>
</dbReference>
<gene>
    <name evidence="1" type="ORF">NE848_15015</name>
</gene>